<feature type="compositionally biased region" description="Basic and acidic residues" evidence="3">
    <location>
        <begin position="224"/>
        <end position="246"/>
    </location>
</feature>
<organism evidence="6 7">
    <name type="scientific">Lysinibacillus composti</name>
    <dbReference type="NCBI Taxonomy" id="720633"/>
    <lineage>
        <taxon>Bacteria</taxon>
        <taxon>Bacillati</taxon>
        <taxon>Bacillota</taxon>
        <taxon>Bacilli</taxon>
        <taxon>Bacillales</taxon>
        <taxon>Bacillaceae</taxon>
        <taxon>Lysinibacillus</taxon>
    </lineage>
</organism>
<dbReference type="RefSeq" id="WP_124763279.1">
    <property type="nucleotide sequence ID" value="NZ_JAFBDY010000009.1"/>
</dbReference>
<evidence type="ECO:0000256" key="1">
    <source>
        <dbReference type="ARBA" id="ARBA00022729"/>
    </source>
</evidence>
<feature type="chain" id="PRO_5039137071" description="SLH domain-containing protein" evidence="4">
    <location>
        <begin position="22"/>
        <end position="523"/>
    </location>
</feature>
<comment type="caution">
    <text evidence="6">The sequence shown here is derived from an EMBL/GenBank/DDBJ whole genome shotgun (WGS) entry which is preliminary data.</text>
</comment>
<keyword evidence="2" id="KW-0175">Coiled coil</keyword>
<dbReference type="InterPro" id="IPR001119">
    <property type="entry name" value="SLH_dom"/>
</dbReference>
<evidence type="ECO:0000313" key="7">
    <source>
        <dbReference type="Proteomes" id="UP000274033"/>
    </source>
</evidence>
<keyword evidence="7" id="KW-1185">Reference proteome</keyword>
<sequence>MKYLKKYVVPTLIAAALFSTAGVSAEAKGKGFKDVPNNVDYYHTVQKLVNFKIIGGYSDGTFKPGNYVTRGQAASMIARILGVDLKNVKDPGFKDVSTAYTHYPAIAKLTEVGIFDANEKFNPNRQLTRAEMADILVNAFKLESVVLQSYDDVNKDSDYYQVIGTIGALDITRNVGKFRPEDGVKRANFAVFIERVINFKRNDNKYDDIWDSWGTWDNKGVIKPPKDADDDPKPNIDPKPSEDAQKVEDLKKAIKDVVDNLEDAQEEIDDILENLEEAIEEDDDDDIEEEKDNLSKALKNLDAFIQDAEEVLETAQKANYSELQSNEDQLENAIRKANKAAKEAYAQTFDKEYYEEILEEALEDLEDAIDDAERSLKNNGLSVLKRDYKALESALKDAEKTFESYEDSNVDSLDDEAKDLEEAIEEAEELIKEVEETLEDKLDNQVEYFEDLFDNILDELDEAVDNKDKSDIYDAQERLEAEIENAEKLQKDYSDLDIKALDNEKETLQVAIQKAKDELKNSK</sequence>
<dbReference type="PANTHER" id="PTHR43308:SF1">
    <property type="entry name" value="OUTER MEMBRANE PROTEIN ALPHA"/>
    <property type="match status" value="1"/>
</dbReference>
<accession>A0A3N9UJA4</accession>
<dbReference type="EMBL" id="RRCT01000003">
    <property type="protein sequence ID" value="RQW75498.1"/>
    <property type="molecule type" value="Genomic_DNA"/>
</dbReference>
<proteinExistence type="predicted"/>
<feature type="coiled-coil region" evidence="2">
    <location>
        <begin position="469"/>
        <end position="521"/>
    </location>
</feature>
<feature type="signal peptide" evidence="4">
    <location>
        <begin position="1"/>
        <end position="21"/>
    </location>
</feature>
<dbReference type="OrthoDB" id="9783944at2"/>
<evidence type="ECO:0000313" key="6">
    <source>
        <dbReference type="EMBL" id="RQW75498.1"/>
    </source>
</evidence>
<evidence type="ECO:0000256" key="3">
    <source>
        <dbReference type="SAM" id="MobiDB-lite"/>
    </source>
</evidence>
<protein>
    <recommendedName>
        <fullName evidence="5">SLH domain-containing protein</fullName>
    </recommendedName>
</protein>
<evidence type="ECO:0000256" key="4">
    <source>
        <dbReference type="SAM" id="SignalP"/>
    </source>
</evidence>
<evidence type="ECO:0000259" key="5">
    <source>
        <dbReference type="PROSITE" id="PS51272"/>
    </source>
</evidence>
<keyword evidence="1 4" id="KW-0732">Signal</keyword>
<dbReference type="InterPro" id="IPR051465">
    <property type="entry name" value="Cell_Envelope_Struct_Comp"/>
</dbReference>
<gene>
    <name evidence="6" type="ORF">EBB45_04995</name>
</gene>
<dbReference type="AlphaFoldDB" id="A0A3N9UJA4"/>
<dbReference type="Proteomes" id="UP000274033">
    <property type="component" value="Unassembled WGS sequence"/>
</dbReference>
<name>A0A3N9UJA4_9BACI</name>
<dbReference type="PANTHER" id="PTHR43308">
    <property type="entry name" value="OUTER MEMBRANE PROTEIN ALPHA-RELATED"/>
    <property type="match status" value="1"/>
</dbReference>
<feature type="domain" description="SLH" evidence="5">
    <location>
        <begin position="28"/>
        <end position="91"/>
    </location>
</feature>
<dbReference type="PROSITE" id="PS51272">
    <property type="entry name" value="SLH"/>
    <property type="match status" value="2"/>
</dbReference>
<feature type="region of interest" description="Disordered" evidence="3">
    <location>
        <begin position="220"/>
        <end position="246"/>
    </location>
</feature>
<evidence type="ECO:0000256" key="2">
    <source>
        <dbReference type="SAM" id="Coils"/>
    </source>
</evidence>
<reference evidence="6 7" key="1">
    <citation type="journal article" date="2013" name="J. Microbiol.">
        <title>Lysinibacillus chungkukjangi sp. nov., isolated from Chungkukjang, Korean fermented soybean food.</title>
        <authorList>
            <person name="Kim S.J."/>
            <person name="Jang Y.H."/>
            <person name="Hamada M."/>
            <person name="Ahn J.H."/>
            <person name="Weon H.Y."/>
            <person name="Suzuki K."/>
            <person name="Whang K.S."/>
            <person name="Kwon S.W."/>
        </authorList>
    </citation>
    <scope>NUCLEOTIDE SEQUENCE [LARGE SCALE GENOMIC DNA]</scope>
    <source>
        <strain evidence="6 7">MCCC 1A12701</strain>
    </source>
</reference>
<feature type="domain" description="SLH" evidence="5">
    <location>
        <begin position="93"/>
        <end position="150"/>
    </location>
</feature>
<dbReference type="Pfam" id="PF00395">
    <property type="entry name" value="SLH"/>
    <property type="match status" value="2"/>
</dbReference>